<keyword evidence="4 8" id="KW-0690">Ribosome biogenesis</keyword>
<dbReference type="PANTHER" id="PTHR13457:SF1">
    <property type="entry name" value="HEAT REPEAT-CONTAINING PROTEIN 1"/>
    <property type="match status" value="1"/>
</dbReference>
<evidence type="ECO:0000313" key="11">
    <source>
        <dbReference type="EMBL" id="KNE59451.1"/>
    </source>
</evidence>
<feature type="domain" description="BP28 C-terminal" evidence="10">
    <location>
        <begin position="1851"/>
        <end position="1978"/>
    </location>
</feature>
<feature type="region of interest" description="Disordered" evidence="9">
    <location>
        <begin position="1490"/>
        <end position="1514"/>
    </location>
</feature>
<evidence type="ECO:0000256" key="1">
    <source>
        <dbReference type="ARBA" id="ARBA00004604"/>
    </source>
</evidence>
<name>A0A0L0SAE3_ALLM3</name>
<dbReference type="Proteomes" id="UP000054350">
    <property type="component" value="Unassembled WGS sequence"/>
</dbReference>
<dbReference type="InterPro" id="IPR012954">
    <property type="entry name" value="BP28_C_dom"/>
</dbReference>
<gene>
    <name evidence="11" type="ORF">AMAG_18180</name>
</gene>
<dbReference type="InterPro" id="IPR056473">
    <property type="entry name" value="HEAT_Utp10/HEAT1"/>
</dbReference>
<evidence type="ECO:0000256" key="3">
    <source>
        <dbReference type="ARBA" id="ARBA00015399"/>
    </source>
</evidence>
<dbReference type="GO" id="GO:0034455">
    <property type="term" value="C:t-UTP complex"/>
    <property type="evidence" value="ECO:0007669"/>
    <property type="project" value="TreeGrafter"/>
</dbReference>
<dbReference type="VEuPathDB" id="FungiDB:AMAG_18180"/>
<evidence type="ECO:0000259" key="10">
    <source>
        <dbReference type="SMART" id="SM01036"/>
    </source>
</evidence>
<dbReference type="InterPro" id="IPR011989">
    <property type="entry name" value="ARM-like"/>
</dbReference>
<sequence>MATALQRQLAALQNPEFVAGQGKGKHAGKQRPSFLFDPKVAATYDLDTMYNIGCNGFAELVQIDDRFAQWETALFSEAARDTDRVTMGPAFNKQLDKALHGMLVALSPHFLLKPVGKVLEWLIRRFRINEFNVESVVACILPYYETKQFTQMLTTFAFEKCPQWAFLERVVETAKPMDRHFFLRRLFSEPALVRFVCSTVQERVQRKYAFSTAFTFYATTLILYVTKIDQITANTATLLMPVVSHFLAFTLQEWRLSNYLVLCQLGVRTSLSEPAMETVLSTLVKNAGSEVQQAMLTLVCLSQSQPHFPTKSAALVDLMALPNALAYMAAVTKAYKSIAFFRALFASLLAHGKTEQILALLSHPDLVIPHETVQMVATELLSAAMDASDADAAVTTGVFQRLQGRYSRVLDAAVADFVAARAGDKAPKQDRKRVFHVVKQCLGGTLHALLEDLGTTLFLGLRHPEDAYCFAAVRHLKQNPTILANLVPEDVEPLAESLVAALDRDGNKIAATVLETEAMVEFLAKCVGNEFVHAVIKHALKKPSRPAVAAVARVNATWAAGLTDASRQAATLFLIHAGATHAGWLKEKSLTAPTAANDHVAALLATPEYAMTGLGLVTNANQTALFPAIVALIHDDREKVSTAAVLKASAVKGTDMKQRVLRPKQDRKRVFHVVKQCLGGTSHALLEDLAVRHLKQNPTILANLVPEDVEPLAESLVAALDRDGNKIAATVLETEAMVEFLAKCVGNEFVHAVIKHALKKPSRPAVAAVARVNATWAAGLTDASRQAATLFLIHAGATHAGWLKEKSLTAPTAANDHVAALLATPEYAMTGLGLVTNANQTALFPAIVALIHDDREKVSTAAVLKASAVKGTDMKQRVLCELFALPAIRLAKYTGQVQALLQGKNAHELLVGGLAHETPAVVEQCLKHLARLVAKPSAPTDFQALIPHVFPCFMHAALSVRQHARQVLVAVLKHYKTAAAASVSAKDEAGSKKKKFKYQLTVFPPVGYAANAVLFVEPKAMHDWLVEVTETTDLTTSHEAVLHQTYRKKKRQVLTAFLSHMPHLRVALLAQWLKLLSLVDSPDVFLALHLHFRKRHAMLGLNSTQEDVAVIIQFIHCITPGVASQILQSDSLDTFKQFLNGYMTPDLERVQQATLTRITPDLFLSLSGEQQYELLYILLNIVSKSQVSDVVLEAKSVLKRIPIAVHSLVQLFHKFHKNKDGQQGGHNAAGAGSNKRAANAAGGSGGGMPVRQRMSKLTSLLELISYKEVPGNDKLVQPLFSTLQYILNHPDYTQYDYIIQLVLADLLLVNKAALDESVFRIDLLVTCIRSTDNPQTHNSVLLVLSSLAALCPEKVLLHVMPIFTFMGAHVLRQDDEYTFNVIESTIEKIIPSLLLNVTHIKHVIQVFVDAIQHIPIHRRLRLFTTLIKTLGDQYLHAIIALLLEKEHVKLLEFCLLISSEFPVEGQLKATIELVRMCCEETPDMDSVAAEAKAQVEQPKKRAGKRSANNKKASATNDDDRLISLESLAKIKPPVLMFIDENLMMRSFISSLSKAKVEAEVKLFVQELLTFVQRHATNKPVLRLAYGILDKVHHLLSLSTFISVISDLWRHPSSLIQKRAVTMFNDRVSHLSTATVQKYRVPLMATLPAVQWIFAERSADPEMVQLGLMALQQLCTHFAAHAQHTATFLDAVPTILGYLSSGTAAAVTASAFVCLSHFIAQLTQRMVKYLNKWMASLLTFMEANKHHPLNEISALTCVEQCVLHLHAFLPPFLPKVFACLFADRDLEATMANPQLDLLYAKMDAVAAQVASHMQMRHLLPALFNFTAKLVPGTNSVEHVVRFGKHVVAALKKDDIKQHHGDLFAKYFLVLLDQTPYTPTAIAALVDLVMKLNENLFKPMFGHMLRWLREQPQRRAAVFFHAQAYMFDHLKNLLVGYMALALDDALAVLNAAREQGADTTAAAHVLDALYKCALYDTAKVVEAHLEPVTAGVAATLVVPALAPAAAKALVQIAVTVARGDMFDDDEAVSSDMALDARRPAVGTLGTLFETIGEGYLVLLPETIPTIAECLEDEELETATATAVRQIEGVLGEPLQKYLQK</sequence>
<protein>
    <recommendedName>
        <fullName evidence="3 8">U3 small nucleolar RNA-associated protein 10</fullName>
    </recommendedName>
</protein>
<dbReference type="SUPFAM" id="SSF48371">
    <property type="entry name" value="ARM repeat"/>
    <property type="match status" value="2"/>
</dbReference>
<proteinExistence type="inferred from homology"/>
<keyword evidence="5 8" id="KW-0698">rRNA processing</keyword>
<evidence type="ECO:0000256" key="9">
    <source>
        <dbReference type="SAM" id="MobiDB-lite"/>
    </source>
</evidence>
<dbReference type="Pfam" id="PF12397">
    <property type="entry name" value="U3snoRNP10"/>
    <property type="match status" value="1"/>
</dbReference>
<dbReference type="InterPro" id="IPR040191">
    <property type="entry name" value="UTP10"/>
</dbReference>
<accession>A0A0L0SAE3</accession>
<evidence type="ECO:0000256" key="2">
    <source>
        <dbReference type="ARBA" id="ARBA00010559"/>
    </source>
</evidence>
<evidence type="ECO:0000256" key="7">
    <source>
        <dbReference type="ARBA" id="ARBA00023274"/>
    </source>
</evidence>
<reference evidence="11 12" key="1">
    <citation type="submission" date="2009-11" db="EMBL/GenBank/DDBJ databases">
        <title>Annotation of Allomyces macrogynus ATCC 38327.</title>
        <authorList>
            <consortium name="The Broad Institute Genome Sequencing Platform"/>
            <person name="Russ C."/>
            <person name="Cuomo C."/>
            <person name="Burger G."/>
            <person name="Gray M.W."/>
            <person name="Holland P.W.H."/>
            <person name="King N."/>
            <person name="Lang F.B.F."/>
            <person name="Roger A.J."/>
            <person name="Ruiz-Trillo I."/>
            <person name="Young S.K."/>
            <person name="Zeng Q."/>
            <person name="Gargeya S."/>
            <person name="Fitzgerald M."/>
            <person name="Haas B."/>
            <person name="Abouelleil A."/>
            <person name="Alvarado L."/>
            <person name="Arachchi H.M."/>
            <person name="Berlin A."/>
            <person name="Chapman S.B."/>
            <person name="Gearin G."/>
            <person name="Goldberg J."/>
            <person name="Griggs A."/>
            <person name="Gujja S."/>
            <person name="Hansen M."/>
            <person name="Heiman D."/>
            <person name="Howarth C."/>
            <person name="Larimer J."/>
            <person name="Lui A."/>
            <person name="MacDonald P.J.P."/>
            <person name="McCowen C."/>
            <person name="Montmayeur A."/>
            <person name="Murphy C."/>
            <person name="Neiman D."/>
            <person name="Pearson M."/>
            <person name="Priest M."/>
            <person name="Roberts A."/>
            <person name="Saif S."/>
            <person name="Shea T."/>
            <person name="Sisk P."/>
            <person name="Stolte C."/>
            <person name="Sykes S."/>
            <person name="Wortman J."/>
            <person name="Nusbaum C."/>
            <person name="Birren B."/>
        </authorList>
    </citation>
    <scope>NUCLEOTIDE SEQUENCE [LARGE SCALE GENOMIC DNA]</scope>
    <source>
        <strain evidence="11 12">ATCC 38327</strain>
    </source>
</reference>
<comment type="subcellular location">
    <subcellularLocation>
        <location evidence="1 8">Nucleus</location>
        <location evidence="1 8">Nucleolus</location>
    </subcellularLocation>
</comment>
<evidence type="ECO:0000256" key="4">
    <source>
        <dbReference type="ARBA" id="ARBA00022517"/>
    </source>
</evidence>
<dbReference type="GO" id="GO:0045943">
    <property type="term" value="P:positive regulation of transcription by RNA polymerase I"/>
    <property type="evidence" value="ECO:0007669"/>
    <property type="project" value="TreeGrafter"/>
</dbReference>
<feature type="compositionally biased region" description="Low complexity" evidence="9">
    <location>
        <begin position="1225"/>
        <end position="1241"/>
    </location>
</feature>
<dbReference type="Pfam" id="PF08146">
    <property type="entry name" value="BP28CT"/>
    <property type="match status" value="1"/>
</dbReference>
<dbReference type="SMART" id="SM01036">
    <property type="entry name" value="BP28CT"/>
    <property type="match status" value="1"/>
</dbReference>
<dbReference type="OrthoDB" id="31183at2759"/>
<evidence type="ECO:0000313" key="12">
    <source>
        <dbReference type="Proteomes" id="UP000054350"/>
    </source>
</evidence>
<keyword evidence="12" id="KW-1185">Reference proteome</keyword>
<dbReference type="InterPro" id="IPR016024">
    <property type="entry name" value="ARM-type_fold"/>
</dbReference>
<evidence type="ECO:0000256" key="8">
    <source>
        <dbReference type="RuleBase" id="RU367065"/>
    </source>
</evidence>
<dbReference type="OMA" id="NDVMWKQ"/>
<comment type="function">
    <text evidence="8">Involved in nucleolar processing of pre-18S ribosomal RNA.</text>
</comment>
<dbReference type="GO" id="GO:0030686">
    <property type="term" value="C:90S preribosome"/>
    <property type="evidence" value="ECO:0007669"/>
    <property type="project" value="TreeGrafter"/>
</dbReference>
<evidence type="ECO:0000256" key="6">
    <source>
        <dbReference type="ARBA" id="ARBA00023242"/>
    </source>
</evidence>
<reference evidence="12" key="2">
    <citation type="submission" date="2009-11" db="EMBL/GenBank/DDBJ databases">
        <title>The Genome Sequence of Allomyces macrogynus strain ATCC 38327.</title>
        <authorList>
            <consortium name="The Broad Institute Genome Sequencing Platform"/>
            <person name="Russ C."/>
            <person name="Cuomo C."/>
            <person name="Shea T."/>
            <person name="Young S.K."/>
            <person name="Zeng Q."/>
            <person name="Koehrsen M."/>
            <person name="Haas B."/>
            <person name="Borodovsky M."/>
            <person name="Guigo R."/>
            <person name="Alvarado L."/>
            <person name="Berlin A."/>
            <person name="Borenstein D."/>
            <person name="Chen Z."/>
            <person name="Engels R."/>
            <person name="Freedman E."/>
            <person name="Gellesch M."/>
            <person name="Goldberg J."/>
            <person name="Griggs A."/>
            <person name="Gujja S."/>
            <person name="Heiman D."/>
            <person name="Hepburn T."/>
            <person name="Howarth C."/>
            <person name="Jen D."/>
            <person name="Larson L."/>
            <person name="Lewis B."/>
            <person name="Mehta T."/>
            <person name="Park D."/>
            <person name="Pearson M."/>
            <person name="Roberts A."/>
            <person name="Saif S."/>
            <person name="Shenoy N."/>
            <person name="Sisk P."/>
            <person name="Stolte C."/>
            <person name="Sykes S."/>
            <person name="Walk T."/>
            <person name="White J."/>
            <person name="Yandava C."/>
            <person name="Burger G."/>
            <person name="Gray M.W."/>
            <person name="Holland P.W.H."/>
            <person name="King N."/>
            <person name="Lang F.B.F."/>
            <person name="Roger A.J."/>
            <person name="Ruiz-Trillo I."/>
            <person name="Lander E."/>
            <person name="Nusbaum C."/>
        </authorList>
    </citation>
    <scope>NUCLEOTIDE SEQUENCE [LARGE SCALE GENOMIC DNA]</scope>
    <source>
        <strain evidence="12">ATCC 38327</strain>
    </source>
</reference>
<dbReference type="GO" id="GO:0000462">
    <property type="term" value="P:maturation of SSU-rRNA from tricistronic rRNA transcript (SSU-rRNA, 5.8S rRNA, LSU-rRNA)"/>
    <property type="evidence" value="ECO:0007669"/>
    <property type="project" value="TreeGrafter"/>
</dbReference>
<dbReference type="Pfam" id="PF23243">
    <property type="entry name" value="HEAT_HEATR1"/>
    <property type="match status" value="1"/>
</dbReference>
<dbReference type="GO" id="GO:0030515">
    <property type="term" value="F:snoRNA binding"/>
    <property type="evidence" value="ECO:0007669"/>
    <property type="project" value="TreeGrafter"/>
</dbReference>
<keyword evidence="7 8" id="KW-0687">Ribonucleoprotein</keyword>
<dbReference type="InterPro" id="IPR022125">
    <property type="entry name" value="U3snoRNP10_N"/>
</dbReference>
<keyword evidence="6 8" id="KW-0539">Nucleus</keyword>
<dbReference type="STRING" id="578462.A0A0L0SAE3"/>
<dbReference type="PANTHER" id="PTHR13457">
    <property type="entry name" value="BAP28"/>
    <property type="match status" value="1"/>
</dbReference>
<dbReference type="EMBL" id="GG745334">
    <property type="protein sequence ID" value="KNE59451.1"/>
    <property type="molecule type" value="Genomic_DNA"/>
</dbReference>
<dbReference type="eggNOG" id="KOG1837">
    <property type="taxonomic scope" value="Eukaryota"/>
</dbReference>
<comment type="subunit">
    <text evidence="8">Component of the ribosomal small subunit (SSU) processome.</text>
</comment>
<dbReference type="Gene3D" id="1.25.10.10">
    <property type="entry name" value="Leucine-rich Repeat Variant"/>
    <property type="match status" value="2"/>
</dbReference>
<evidence type="ECO:0000256" key="5">
    <source>
        <dbReference type="ARBA" id="ARBA00022552"/>
    </source>
</evidence>
<feature type="region of interest" description="Disordered" evidence="9">
    <location>
        <begin position="1219"/>
        <end position="1250"/>
    </location>
</feature>
<organism evidence="11 12">
    <name type="scientific">Allomyces macrogynus (strain ATCC 38327)</name>
    <name type="common">Allomyces javanicus var. macrogynus</name>
    <dbReference type="NCBI Taxonomy" id="578462"/>
    <lineage>
        <taxon>Eukaryota</taxon>
        <taxon>Fungi</taxon>
        <taxon>Fungi incertae sedis</taxon>
        <taxon>Blastocladiomycota</taxon>
        <taxon>Blastocladiomycetes</taxon>
        <taxon>Blastocladiales</taxon>
        <taxon>Blastocladiaceae</taxon>
        <taxon>Allomyces</taxon>
    </lineage>
</organism>
<comment type="similarity">
    <text evidence="2 8">Belongs to the HEATR1/UTP10 family.</text>
</comment>
<dbReference type="GO" id="GO:0032040">
    <property type="term" value="C:small-subunit processome"/>
    <property type="evidence" value="ECO:0007669"/>
    <property type="project" value="TreeGrafter"/>
</dbReference>